<feature type="binding site" evidence="5">
    <location>
        <position position="225"/>
    </location>
    <ligand>
        <name>a divalent metal cation</name>
        <dbReference type="ChEBI" id="CHEBI:60240"/>
        <label>1</label>
    </ligand>
</feature>
<dbReference type="AlphaFoldDB" id="A0A099UER5"/>
<sequence>MIKVREVYELCNRVSPFEKQEVWDKSGLNLGSFDDEIEHIVVCLELNSQIAYSLQPRTLVITHHPLFFKPINAFCTHLYPANLAKILLNKDCALIALHTNFDLSHLNAYLVHKILKWEHFVQEGLFMRGEIAPLALDELAQYVCNALGAKSVNLVRSDNPTRLDSNSSLMIHEVYVVCGSGCSMLSLIPPLPSTCFVTSDIKHHDAMMAKSMGISLIDMGHYESEKYFVEIFESILQNAGYKGIIADCENPFSLCLRDI</sequence>
<dbReference type="GO" id="GO:0005737">
    <property type="term" value="C:cytoplasm"/>
    <property type="evidence" value="ECO:0007669"/>
    <property type="project" value="TreeGrafter"/>
</dbReference>
<evidence type="ECO:0000313" key="8">
    <source>
        <dbReference type="Proteomes" id="UP000029925"/>
    </source>
</evidence>
<reference evidence="9" key="3">
    <citation type="submission" date="2015-11" db="EMBL/GenBank/DDBJ databases">
        <authorList>
            <person name="Anvar S.Y."/>
        </authorList>
    </citation>
    <scope>NUCLEOTIDE SEQUENCE [LARGE SCALE GENOMIC DNA]</scope>
</reference>
<dbReference type="PANTHER" id="PTHR13799:SF14">
    <property type="entry name" value="GTP CYCLOHYDROLASE 1 TYPE 2 HOMOLOG"/>
    <property type="match status" value="1"/>
</dbReference>
<dbReference type="GO" id="GO:0046872">
    <property type="term" value="F:metal ion binding"/>
    <property type="evidence" value="ECO:0007669"/>
    <property type="project" value="UniProtKB-KW"/>
</dbReference>
<evidence type="ECO:0000256" key="3">
    <source>
        <dbReference type="ARBA" id="ARBA00022112"/>
    </source>
</evidence>
<feature type="binding site" evidence="5">
    <location>
        <position position="63"/>
    </location>
    <ligand>
        <name>a divalent metal cation</name>
        <dbReference type="ChEBI" id="CHEBI:60240"/>
        <label>1</label>
    </ligand>
</feature>
<dbReference type="InterPro" id="IPR002678">
    <property type="entry name" value="DUF34/NIF3"/>
</dbReference>
<keyword evidence="4 5" id="KW-0479">Metal-binding</keyword>
<name>A0A099UER5_9HELI</name>
<dbReference type="InterPro" id="IPR036069">
    <property type="entry name" value="DUF34/NIF3_sf"/>
</dbReference>
<dbReference type="SUPFAM" id="SSF102705">
    <property type="entry name" value="NIF3 (NGG1p interacting factor 3)-like"/>
    <property type="match status" value="1"/>
</dbReference>
<accession>A0A099UER5</accession>
<feature type="binding site" evidence="5">
    <location>
        <position position="102"/>
    </location>
    <ligand>
        <name>a divalent metal cation</name>
        <dbReference type="ChEBI" id="CHEBI:60240"/>
        <label>1</label>
    </ligand>
</feature>
<gene>
    <name evidence="6" type="ORF">BN2458_PEG1678</name>
    <name evidence="7" type="ORF">LS75_002675</name>
</gene>
<organism evidence="6 9">
    <name type="scientific">Helicobacter typhlonius</name>
    <dbReference type="NCBI Taxonomy" id="76936"/>
    <lineage>
        <taxon>Bacteria</taxon>
        <taxon>Pseudomonadati</taxon>
        <taxon>Campylobacterota</taxon>
        <taxon>Epsilonproteobacteria</taxon>
        <taxon>Campylobacterales</taxon>
        <taxon>Helicobacteraceae</taxon>
        <taxon>Helicobacter</taxon>
    </lineage>
</organism>
<dbReference type="Proteomes" id="UP000029925">
    <property type="component" value="Unassembled WGS sequence"/>
</dbReference>
<evidence type="ECO:0000256" key="1">
    <source>
        <dbReference type="ARBA" id="ARBA00006964"/>
    </source>
</evidence>
<dbReference type="NCBIfam" id="TIGR00486">
    <property type="entry name" value="YbgI_SA1388"/>
    <property type="match status" value="1"/>
</dbReference>
<dbReference type="GeneID" id="78151835"/>
<evidence type="ECO:0000256" key="5">
    <source>
        <dbReference type="PIRSR" id="PIRSR602678-1"/>
    </source>
</evidence>
<evidence type="ECO:0000313" key="6">
    <source>
        <dbReference type="EMBL" id="CUU40561.1"/>
    </source>
</evidence>
<feature type="binding site" evidence="5">
    <location>
        <position position="221"/>
    </location>
    <ligand>
        <name>a divalent metal cation</name>
        <dbReference type="ChEBI" id="CHEBI:60240"/>
        <label>1</label>
    </ligand>
</feature>
<dbReference type="EMBL" id="JRPF02000002">
    <property type="protein sequence ID" value="TLD79218.1"/>
    <property type="molecule type" value="Genomic_DNA"/>
</dbReference>
<reference evidence="6" key="2">
    <citation type="submission" date="2015-11" db="EMBL/GenBank/DDBJ databases">
        <authorList>
            <person name="Zhang Y."/>
            <person name="Guo Z."/>
        </authorList>
    </citation>
    <scope>NUCLEOTIDE SEQUENCE</scope>
    <source>
        <strain evidence="6">1</strain>
    </source>
</reference>
<dbReference type="STRING" id="76936.BN2458_PEG1678"/>
<dbReference type="KEGG" id="hty:BN2458_PEG1678"/>
<dbReference type="EMBL" id="LN907858">
    <property type="protein sequence ID" value="CUU40561.1"/>
    <property type="molecule type" value="Genomic_DNA"/>
</dbReference>
<protein>
    <recommendedName>
        <fullName evidence="3">GTP cyclohydrolase 1 type 2 homolog</fullName>
    </recommendedName>
</protein>
<reference evidence="7 8" key="1">
    <citation type="journal article" date="2014" name="Genome Announc.">
        <title>Draft genome sequences of eight enterohepatic helicobacter species isolated from both laboratory and wild rodents.</title>
        <authorList>
            <person name="Sheh A."/>
            <person name="Shen Z."/>
            <person name="Fox J.G."/>
        </authorList>
    </citation>
    <scope>NUCLEOTIDE SEQUENCE [LARGE SCALE GENOMIC DNA]</scope>
    <source>
        <strain evidence="7 8">MIT 98-6810</strain>
    </source>
</reference>
<dbReference type="OrthoDB" id="9792792at2"/>
<dbReference type="Gene3D" id="3.40.1390.30">
    <property type="entry name" value="NIF3 (NGG1p interacting factor 3)-like"/>
    <property type="match status" value="2"/>
</dbReference>
<dbReference type="Proteomes" id="UP000064525">
    <property type="component" value="Chromosome I"/>
</dbReference>
<comment type="subunit">
    <text evidence="2">Homohexamer.</text>
</comment>
<proteinExistence type="inferred from homology"/>
<dbReference type="PATRIC" id="fig|76936.10.peg.1639"/>
<keyword evidence="8" id="KW-1185">Reference proteome</keyword>
<dbReference type="FunFam" id="3.40.1390.30:FF:000001">
    <property type="entry name" value="GTP cyclohydrolase 1 type 2"/>
    <property type="match status" value="1"/>
</dbReference>
<dbReference type="RefSeq" id="WP_034328291.1">
    <property type="nucleotide sequence ID" value="NZ_CAJTQN010000002.1"/>
</dbReference>
<evidence type="ECO:0000256" key="2">
    <source>
        <dbReference type="ARBA" id="ARBA00011643"/>
    </source>
</evidence>
<dbReference type="Pfam" id="PF01784">
    <property type="entry name" value="DUF34_NIF3"/>
    <property type="match status" value="1"/>
</dbReference>
<comment type="similarity">
    <text evidence="1">Belongs to the GTP cyclohydrolase I type 2/NIF3 family.</text>
</comment>
<evidence type="ECO:0000256" key="4">
    <source>
        <dbReference type="ARBA" id="ARBA00022723"/>
    </source>
</evidence>
<evidence type="ECO:0000313" key="9">
    <source>
        <dbReference type="Proteomes" id="UP000064525"/>
    </source>
</evidence>
<evidence type="ECO:0000313" key="7">
    <source>
        <dbReference type="EMBL" id="TLD79218.1"/>
    </source>
</evidence>
<dbReference type="PANTHER" id="PTHR13799">
    <property type="entry name" value="NGG1 INTERACTING FACTOR 3"/>
    <property type="match status" value="1"/>
</dbReference>
<feature type="binding site" evidence="5">
    <location>
        <position position="64"/>
    </location>
    <ligand>
        <name>a divalent metal cation</name>
        <dbReference type="ChEBI" id="CHEBI:60240"/>
        <label>2</label>
    </ligand>
</feature>